<comment type="caution">
    <text evidence="1">The sequence shown here is derived from an EMBL/GenBank/DDBJ whole genome shotgun (WGS) entry which is preliminary data.</text>
</comment>
<proteinExistence type="predicted"/>
<protein>
    <submittedName>
        <fullName evidence="1">Uncharacterized protein</fullName>
    </submittedName>
</protein>
<accession>A0A511MD94</accession>
<keyword evidence="2" id="KW-1185">Reference proteome</keyword>
<dbReference type="AlphaFoldDB" id="A0A511MD94"/>
<organism evidence="1 2">
    <name type="scientific">Nocardia ninae NBRC 108245</name>
    <dbReference type="NCBI Taxonomy" id="1210091"/>
    <lineage>
        <taxon>Bacteria</taxon>
        <taxon>Bacillati</taxon>
        <taxon>Actinomycetota</taxon>
        <taxon>Actinomycetes</taxon>
        <taxon>Mycobacteriales</taxon>
        <taxon>Nocardiaceae</taxon>
        <taxon>Nocardia</taxon>
    </lineage>
</organism>
<dbReference type="RefSeq" id="WP_147130923.1">
    <property type="nucleotide sequence ID" value="NZ_BJXA01000016.1"/>
</dbReference>
<sequence length="86" mass="9410">MNDPYDHNEPTSKPSDFIVNVPPGDHPITAEHMANKAIALISGALSEIVDVVDVHQDMAPSSACYVLQLAGTLADSTIEWMHRWPE</sequence>
<dbReference type="OrthoDB" id="4568063at2"/>
<evidence type="ECO:0000313" key="1">
    <source>
        <dbReference type="EMBL" id="GEM38559.1"/>
    </source>
</evidence>
<name>A0A511MD94_9NOCA</name>
<reference evidence="1 2" key="1">
    <citation type="submission" date="2019-07" db="EMBL/GenBank/DDBJ databases">
        <title>Whole genome shotgun sequence of Nocardia ninae NBRC 108245.</title>
        <authorList>
            <person name="Hosoyama A."/>
            <person name="Uohara A."/>
            <person name="Ohji S."/>
            <person name="Ichikawa N."/>
        </authorList>
    </citation>
    <scope>NUCLEOTIDE SEQUENCE [LARGE SCALE GENOMIC DNA]</scope>
    <source>
        <strain evidence="1 2">NBRC 108245</strain>
    </source>
</reference>
<evidence type="ECO:0000313" key="2">
    <source>
        <dbReference type="Proteomes" id="UP000321424"/>
    </source>
</evidence>
<dbReference type="EMBL" id="BJXA01000016">
    <property type="protein sequence ID" value="GEM38559.1"/>
    <property type="molecule type" value="Genomic_DNA"/>
</dbReference>
<dbReference type="Proteomes" id="UP000321424">
    <property type="component" value="Unassembled WGS sequence"/>
</dbReference>
<gene>
    <name evidence="1" type="ORF">NN4_30780</name>
</gene>